<protein>
    <submittedName>
        <fullName evidence="1">Uncharacterized protein</fullName>
    </submittedName>
</protein>
<accession>A0ABZ0HPR8</accession>
<dbReference type="EMBL" id="CP136862">
    <property type="protein sequence ID" value="WOJ88538.1"/>
    <property type="molecule type" value="Genomic_DNA"/>
</dbReference>
<proteinExistence type="predicted"/>
<reference evidence="1 2" key="1">
    <citation type="submission" date="2023-10" db="EMBL/GenBank/DDBJ databases">
        <title>Novel methanotroph of the genus Methylocapsa from a subarctic wetland.</title>
        <authorList>
            <person name="Belova S.E."/>
            <person name="Oshkin I.Y."/>
            <person name="Miroshnikov K."/>
            <person name="Dedysh S.N."/>
        </authorList>
    </citation>
    <scope>NUCLEOTIDE SEQUENCE [LARGE SCALE GENOMIC DNA]</scope>
    <source>
        <strain evidence="1 2">RX1</strain>
    </source>
</reference>
<sequence length="75" mass="8121">MIFVGCVANPAHGEIQLSCDAFKKNPDGTWSPKNRMTLSTDGMDLAVGPGAKFVSGAHFGRLDLYAILERNCNHQ</sequence>
<gene>
    <name evidence="1" type="ORF">RZS28_11980</name>
</gene>
<keyword evidence="2" id="KW-1185">Reference proteome</keyword>
<organism evidence="1 2">
    <name type="scientific">Methylocapsa polymorpha</name>
    <dbReference type="NCBI Taxonomy" id="3080828"/>
    <lineage>
        <taxon>Bacteria</taxon>
        <taxon>Pseudomonadati</taxon>
        <taxon>Pseudomonadota</taxon>
        <taxon>Alphaproteobacteria</taxon>
        <taxon>Hyphomicrobiales</taxon>
        <taxon>Beijerinckiaceae</taxon>
        <taxon>Methylocapsa</taxon>
    </lineage>
</organism>
<dbReference type="RefSeq" id="WP_407337975.1">
    <property type="nucleotide sequence ID" value="NZ_CP136862.1"/>
</dbReference>
<dbReference type="Proteomes" id="UP001626536">
    <property type="component" value="Chromosome"/>
</dbReference>
<evidence type="ECO:0000313" key="1">
    <source>
        <dbReference type="EMBL" id="WOJ88538.1"/>
    </source>
</evidence>
<evidence type="ECO:0000313" key="2">
    <source>
        <dbReference type="Proteomes" id="UP001626536"/>
    </source>
</evidence>
<name>A0ABZ0HPR8_9HYPH</name>